<evidence type="ECO:0000256" key="1">
    <source>
        <dbReference type="ARBA" id="ARBA00004651"/>
    </source>
</evidence>
<feature type="transmembrane region" description="Helical" evidence="7">
    <location>
        <begin position="175"/>
        <end position="198"/>
    </location>
</feature>
<feature type="transmembrane region" description="Helical" evidence="7">
    <location>
        <begin position="292"/>
        <end position="320"/>
    </location>
</feature>
<protein>
    <submittedName>
        <fullName evidence="8">Flippase-like domain-containing protein</fullName>
    </submittedName>
</protein>
<feature type="transmembrane region" description="Helical" evidence="7">
    <location>
        <begin position="100"/>
        <end position="121"/>
    </location>
</feature>
<dbReference type="EMBL" id="DVOC01000065">
    <property type="protein sequence ID" value="HIU91108.1"/>
    <property type="molecule type" value="Genomic_DNA"/>
</dbReference>
<evidence type="ECO:0000256" key="6">
    <source>
        <dbReference type="SAM" id="MobiDB-lite"/>
    </source>
</evidence>
<feature type="transmembrane region" description="Helical" evidence="7">
    <location>
        <begin position="382"/>
        <end position="399"/>
    </location>
</feature>
<dbReference type="AlphaFoldDB" id="A0A9D1MX57"/>
<sequence length="405" mass="45350">MEEQRQNNADEQQIGQDAAGNEKCAEVLSCKKTDELEEAKRNFADRDVEEPKRKRAWLGNLFFVVVLAVTLVLVYQLSANAAEGEQKTLKEIFGNMRTDYAVMAVGALFVMIFLDSMKYFVILHATSGKKYFGTSLKTSLLGKYYDNITPFASGGQPFQIHYLHKKGFSGGESTAVIFIKFCFNILIWLAICLCLMVFNRGALDVYVADDTQRRLFVVLGWIGFAINCSIPMVIIAFAVFPKLMETLTRWFLALGHKLKIVKSRDAVVIKAKRIAKDFRAAFVIMIHKPLHALGLALICVCEQFLSIMLPYLVVVAMAGATIEPNVQLMFAIMTMNVYVSMSVTAVPTPGNSGALETAFSLVLTSVAEGVLFWTVFGWRFLSYYSFILIGLCIFIADFIRKKAKR</sequence>
<proteinExistence type="predicted"/>
<keyword evidence="2" id="KW-1003">Cell membrane</keyword>
<keyword evidence="3 7" id="KW-0812">Transmembrane</keyword>
<dbReference type="GO" id="GO:0005886">
    <property type="term" value="C:plasma membrane"/>
    <property type="evidence" value="ECO:0007669"/>
    <property type="project" value="UniProtKB-SubCell"/>
</dbReference>
<keyword evidence="5 7" id="KW-0472">Membrane</keyword>
<comment type="caution">
    <text evidence="8">The sequence shown here is derived from an EMBL/GenBank/DDBJ whole genome shotgun (WGS) entry which is preliminary data.</text>
</comment>
<gene>
    <name evidence="8" type="ORF">IAC72_03770</name>
</gene>
<keyword evidence="4 7" id="KW-1133">Transmembrane helix</keyword>
<evidence type="ECO:0000256" key="2">
    <source>
        <dbReference type="ARBA" id="ARBA00022475"/>
    </source>
</evidence>
<dbReference type="PANTHER" id="PTHR37693:SF1">
    <property type="entry name" value="INTEGRAL MEMBRANE PROTEIN"/>
    <property type="match status" value="1"/>
</dbReference>
<evidence type="ECO:0000256" key="5">
    <source>
        <dbReference type="ARBA" id="ARBA00023136"/>
    </source>
</evidence>
<name>A0A9D1MX57_9BACT</name>
<dbReference type="PANTHER" id="PTHR37693">
    <property type="entry name" value="PHOSPHATIDYLGLYCEROL LYSYLTRANSFERASE"/>
    <property type="match status" value="1"/>
</dbReference>
<comment type="subcellular location">
    <subcellularLocation>
        <location evidence="1">Cell membrane</location>
        <topology evidence="1">Multi-pass membrane protein</topology>
    </subcellularLocation>
</comment>
<reference evidence="8" key="1">
    <citation type="submission" date="2020-10" db="EMBL/GenBank/DDBJ databases">
        <authorList>
            <person name="Gilroy R."/>
        </authorList>
    </citation>
    <scope>NUCLEOTIDE SEQUENCE</scope>
    <source>
        <strain evidence="8">ChiHjej12B11-7776</strain>
    </source>
</reference>
<accession>A0A9D1MX57</accession>
<feature type="transmembrane region" description="Helical" evidence="7">
    <location>
        <begin position="56"/>
        <end position="77"/>
    </location>
</feature>
<evidence type="ECO:0000256" key="4">
    <source>
        <dbReference type="ARBA" id="ARBA00022989"/>
    </source>
</evidence>
<organism evidence="8 9">
    <name type="scientific">Candidatus Fimimonas merdipullorum</name>
    <dbReference type="NCBI Taxonomy" id="2840822"/>
    <lineage>
        <taxon>Bacteria</taxon>
        <taxon>Pseudomonadati</taxon>
        <taxon>Myxococcota</taxon>
        <taxon>Myxococcia</taxon>
        <taxon>Myxococcales</taxon>
        <taxon>Cystobacterineae</taxon>
        <taxon>Myxococcaceae</taxon>
        <taxon>Myxococcaceae incertae sedis</taxon>
        <taxon>Candidatus Fimimonas</taxon>
    </lineage>
</organism>
<feature type="transmembrane region" description="Helical" evidence="7">
    <location>
        <begin position="326"/>
        <end position="346"/>
    </location>
</feature>
<dbReference type="Proteomes" id="UP000886852">
    <property type="component" value="Unassembled WGS sequence"/>
</dbReference>
<reference evidence="8" key="2">
    <citation type="journal article" date="2021" name="PeerJ">
        <title>Extensive microbial diversity within the chicken gut microbiome revealed by metagenomics and culture.</title>
        <authorList>
            <person name="Gilroy R."/>
            <person name="Ravi A."/>
            <person name="Getino M."/>
            <person name="Pursley I."/>
            <person name="Horton D.L."/>
            <person name="Alikhan N.F."/>
            <person name="Baker D."/>
            <person name="Gharbi K."/>
            <person name="Hall N."/>
            <person name="Watson M."/>
            <person name="Adriaenssens E.M."/>
            <person name="Foster-Nyarko E."/>
            <person name="Jarju S."/>
            <person name="Secka A."/>
            <person name="Antonio M."/>
            <person name="Oren A."/>
            <person name="Chaudhuri R.R."/>
            <person name="La Ragione R."/>
            <person name="Hildebrand F."/>
            <person name="Pallen M.J."/>
        </authorList>
    </citation>
    <scope>NUCLEOTIDE SEQUENCE</scope>
    <source>
        <strain evidence="8">ChiHjej12B11-7776</strain>
    </source>
</reference>
<evidence type="ECO:0000256" key="3">
    <source>
        <dbReference type="ARBA" id="ARBA00022692"/>
    </source>
</evidence>
<feature type="region of interest" description="Disordered" evidence="6">
    <location>
        <begin position="1"/>
        <end position="22"/>
    </location>
</feature>
<dbReference type="NCBIfam" id="TIGR00374">
    <property type="entry name" value="flippase-like domain"/>
    <property type="match status" value="1"/>
</dbReference>
<feature type="transmembrane region" description="Helical" evidence="7">
    <location>
        <begin position="218"/>
        <end position="240"/>
    </location>
</feature>
<dbReference type="InterPro" id="IPR022791">
    <property type="entry name" value="L-PG_synthase/AglD"/>
</dbReference>
<feature type="transmembrane region" description="Helical" evidence="7">
    <location>
        <begin position="358"/>
        <end position="376"/>
    </location>
</feature>
<feature type="compositionally biased region" description="Polar residues" evidence="6">
    <location>
        <begin position="1"/>
        <end position="15"/>
    </location>
</feature>
<evidence type="ECO:0000313" key="8">
    <source>
        <dbReference type="EMBL" id="HIU91108.1"/>
    </source>
</evidence>
<evidence type="ECO:0000313" key="9">
    <source>
        <dbReference type="Proteomes" id="UP000886852"/>
    </source>
</evidence>
<dbReference type="Pfam" id="PF03706">
    <property type="entry name" value="LPG_synthase_TM"/>
    <property type="match status" value="1"/>
</dbReference>
<evidence type="ECO:0000256" key="7">
    <source>
        <dbReference type="SAM" id="Phobius"/>
    </source>
</evidence>